<proteinExistence type="predicted"/>
<gene>
    <name evidence="1" type="ORF">LTSEMON_2516</name>
</gene>
<dbReference type="EMBL" id="AFCS01000597">
    <property type="protein sequence ID" value="EHC78798.1"/>
    <property type="molecule type" value="Genomic_DNA"/>
</dbReference>
<dbReference type="AlphaFoldDB" id="G5Q3F2"/>
<protein>
    <submittedName>
        <fullName evidence="1">Uncharacterized protein</fullName>
    </submittedName>
</protein>
<evidence type="ECO:0000313" key="1">
    <source>
        <dbReference type="EMBL" id="EHC78798.1"/>
    </source>
</evidence>
<dbReference type="Proteomes" id="UP000003221">
    <property type="component" value="Unassembled WGS sequence"/>
</dbReference>
<name>G5Q3F2_SALMO</name>
<comment type="caution">
    <text evidence="1">The sequence shown here is derived from an EMBL/GenBank/DDBJ whole genome shotgun (WGS) entry which is preliminary data.</text>
</comment>
<reference evidence="1 2" key="1">
    <citation type="journal article" date="2011" name="BMC Genomics">
        <title>Genome sequencing reveals diversification of virulence factor content and possible host adaptation in distinct subpopulations of Salmonella enterica.</title>
        <authorList>
            <person name="den Bakker H.C."/>
            <person name="Moreno Switt A.I."/>
            <person name="Govoni G."/>
            <person name="Cummings C.A."/>
            <person name="Ranieri M.L."/>
            <person name="Degoricija L."/>
            <person name="Hoelzer K."/>
            <person name="Rodriguez-Rivera L.D."/>
            <person name="Brown S."/>
            <person name="Bolchacova E."/>
            <person name="Furtado M.R."/>
            <person name="Wiedmann M."/>
        </authorList>
    </citation>
    <scope>NUCLEOTIDE SEQUENCE [LARGE SCALE GENOMIC DNA]</scope>
    <source>
        <strain evidence="1 2">S5-403</strain>
    </source>
</reference>
<organism evidence="1 2">
    <name type="scientific">Salmonella enterica subsp. enterica serovar Montevideo str. S5-403</name>
    <dbReference type="NCBI Taxonomy" id="913242"/>
    <lineage>
        <taxon>Bacteria</taxon>
        <taxon>Pseudomonadati</taxon>
        <taxon>Pseudomonadota</taxon>
        <taxon>Gammaproteobacteria</taxon>
        <taxon>Enterobacterales</taxon>
        <taxon>Enterobacteriaceae</taxon>
        <taxon>Salmonella</taxon>
    </lineage>
</organism>
<evidence type="ECO:0000313" key="2">
    <source>
        <dbReference type="Proteomes" id="UP000003221"/>
    </source>
</evidence>
<accession>G5Q3F2</accession>
<sequence>MELHSDTFNPEDFPWQGLTLTPAAARRQRTYVN</sequence>